<sequence>MGNNLTTLRSSSSKVARLFPLSEHVPRAHPEFPANLTGKMYAYYLSRWILANEQYNNLMLLYRTFLQLPFPGYTDGRQPEWLGEAFARLEERVGLDRLFLRWEVRFLELQAELVSEVRAREVEKAKEEEEKARGKGKRGGR</sequence>
<evidence type="ECO:0000256" key="1">
    <source>
        <dbReference type="SAM" id="MobiDB-lite"/>
    </source>
</evidence>
<dbReference type="AlphaFoldDB" id="A0A3N4JAT8"/>
<keyword evidence="3" id="KW-1185">Reference proteome</keyword>
<gene>
    <name evidence="2" type="ORF">L873DRAFT_1792284</name>
</gene>
<protein>
    <submittedName>
        <fullName evidence="2">Uncharacterized protein</fullName>
    </submittedName>
</protein>
<feature type="region of interest" description="Disordered" evidence="1">
    <location>
        <begin position="121"/>
        <end position="141"/>
    </location>
</feature>
<evidence type="ECO:0000313" key="2">
    <source>
        <dbReference type="EMBL" id="RPA95392.1"/>
    </source>
</evidence>
<accession>A0A3N4JAT8</accession>
<dbReference type="EMBL" id="ML120426">
    <property type="protein sequence ID" value="RPA95392.1"/>
    <property type="molecule type" value="Genomic_DNA"/>
</dbReference>
<proteinExistence type="predicted"/>
<reference evidence="2 3" key="1">
    <citation type="journal article" date="2018" name="Nat. Ecol. Evol.">
        <title>Pezizomycetes genomes reveal the molecular basis of ectomycorrhizal truffle lifestyle.</title>
        <authorList>
            <person name="Murat C."/>
            <person name="Payen T."/>
            <person name="Noel B."/>
            <person name="Kuo A."/>
            <person name="Morin E."/>
            <person name="Chen J."/>
            <person name="Kohler A."/>
            <person name="Krizsan K."/>
            <person name="Balestrini R."/>
            <person name="Da Silva C."/>
            <person name="Montanini B."/>
            <person name="Hainaut M."/>
            <person name="Levati E."/>
            <person name="Barry K.W."/>
            <person name="Belfiori B."/>
            <person name="Cichocki N."/>
            <person name="Clum A."/>
            <person name="Dockter R.B."/>
            <person name="Fauchery L."/>
            <person name="Guy J."/>
            <person name="Iotti M."/>
            <person name="Le Tacon F."/>
            <person name="Lindquist E.A."/>
            <person name="Lipzen A."/>
            <person name="Malagnac F."/>
            <person name="Mello A."/>
            <person name="Molinier V."/>
            <person name="Miyauchi S."/>
            <person name="Poulain J."/>
            <person name="Riccioni C."/>
            <person name="Rubini A."/>
            <person name="Sitrit Y."/>
            <person name="Splivallo R."/>
            <person name="Traeger S."/>
            <person name="Wang M."/>
            <person name="Zifcakova L."/>
            <person name="Wipf D."/>
            <person name="Zambonelli A."/>
            <person name="Paolocci F."/>
            <person name="Nowrousian M."/>
            <person name="Ottonello S."/>
            <person name="Baldrian P."/>
            <person name="Spatafora J.W."/>
            <person name="Henrissat B."/>
            <person name="Nagy L.G."/>
            <person name="Aury J.M."/>
            <person name="Wincker P."/>
            <person name="Grigoriev I.V."/>
            <person name="Bonfante P."/>
            <person name="Martin F.M."/>
        </authorList>
    </citation>
    <scope>NUCLEOTIDE SEQUENCE [LARGE SCALE GENOMIC DNA]</scope>
    <source>
        <strain evidence="2 3">120613-1</strain>
    </source>
</reference>
<name>A0A3N4JAT8_9PEZI</name>
<organism evidence="2 3">
    <name type="scientific">Choiromyces venosus 120613-1</name>
    <dbReference type="NCBI Taxonomy" id="1336337"/>
    <lineage>
        <taxon>Eukaryota</taxon>
        <taxon>Fungi</taxon>
        <taxon>Dikarya</taxon>
        <taxon>Ascomycota</taxon>
        <taxon>Pezizomycotina</taxon>
        <taxon>Pezizomycetes</taxon>
        <taxon>Pezizales</taxon>
        <taxon>Tuberaceae</taxon>
        <taxon>Choiromyces</taxon>
    </lineage>
</organism>
<dbReference type="Proteomes" id="UP000276215">
    <property type="component" value="Unassembled WGS sequence"/>
</dbReference>
<feature type="compositionally biased region" description="Basic and acidic residues" evidence="1">
    <location>
        <begin position="121"/>
        <end position="133"/>
    </location>
</feature>
<evidence type="ECO:0000313" key="3">
    <source>
        <dbReference type="Proteomes" id="UP000276215"/>
    </source>
</evidence>